<evidence type="ECO:0000259" key="1">
    <source>
        <dbReference type="Pfam" id="PF13546"/>
    </source>
</evidence>
<dbReference type="PANTHER" id="PTHR33627">
    <property type="entry name" value="TRANSPOSASE"/>
    <property type="match status" value="1"/>
</dbReference>
<keyword evidence="3" id="KW-1185">Reference proteome</keyword>
<organism evidence="2 3">
    <name type="scientific">Kitasatospora putterlickiae</name>
    <dbReference type="NCBI Taxonomy" id="221725"/>
    <lineage>
        <taxon>Bacteria</taxon>
        <taxon>Bacillati</taxon>
        <taxon>Actinomycetota</taxon>
        <taxon>Actinomycetes</taxon>
        <taxon>Kitasatosporales</taxon>
        <taxon>Streptomycetaceae</taxon>
        <taxon>Kitasatospora</taxon>
    </lineage>
</organism>
<evidence type="ECO:0000313" key="2">
    <source>
        <dbReference type="EMBL" id="GAA1395410.1"/>
    </source>
</evidence>
<evidence type="ECO:0000313" key="3">
    <source>
        <dbReference type="Proteomes" id="UP001499863"/>
    </source>
</evidence>
<protein>
    <submittedName>
        <fullName evidence="2">Transposase</fullName>
    </submittedName>
</protein>
<name>A0ABN1Y1J9_9ACTN</name>
<sequence>MDAQPLSPAGEAAVSRFAEQVFAHLTRIDQRRWARTYLQGLLAAPGRKSLSNMAASLAPGPTAATASLSLQQFINGSPWDWRPARRVLARLAADGRAGHTDEPARPAPPVRAWTATLAVIPKRGDQAVGVHRRFVPDAGRTIKCQAAPGLFVATDRDAVPVDWSLLLDPSWTDDPERRSRARIPDGLAPYAAGELLLGMVDRLSAVLPVAPLVADLGVVDEPLRLAGALARRKVPYLLEVRGGQTVRPVVQAATGRHGRTEQGTVTAESLFPRRRTRTPGAPRQVLRGAPVLFGTPGPNGSPAHRLWAHGGGSGGPRRYWLTNLVEDAPGVLALLDAAAATRVTVDRLGSDFGLLDFSGRSFTGWHHHMTLVSAAYAIGRRLPGRDLPGRDLPGHDLPGHDLPGHNLPGRAQEIIRESLLNSA</sequence>
<dbReference type="Proteomes" id="UP001499863">
    <property type="component" value="Unassembled WGS sequence"/>
</dbReference>
<dbReference type="Pfam" id="PF13546">
    <property type="entry name" value="DDE_5"/>
    <property type="match status" value="1"/>
</dbReference>
<feature type="domain" description="Transposase IS701-like DDE" evidence="1">
    <location>
        <begin position="21"/>
        <end position="260"/>
    </location>
</feature>
<accession>A0ABN1Y1J9</accession>
<proteinExistence type="predicted"/>
<dbReference type="InterPro" id="IPR039365">
    <property type="entry name" value="IS701-like"/>
</dbReference>
<gene>
    <name evidence="2" type="ORF">GCM10009639_30530</name>
</gene>
<reference evidence="2 3" key="1">
    <citation type="journal article" date="2019" name="Int. J. Syst. Evol. Microbiol.">
        <title>The Global Catalogue of Microorganisms (GCM) 10K type strain sequencing project: providing services to taxonomists for standard genome sequencing and annotation.</title>
        <authorList>
            <consortium name="The Broad Institute Genomics Platform"/>
            <consortium name="The Broad Institute Genome Sequencing Center for Infectious Disease"/>
            <person name="Wu L."/>
            <person name="Ma J."/>
        </authorList>
    </citation>
    <scope>NUCLEOTIDE SEQUENCE [LARGE SCALE GENOMIC DNA]</scope>
    <source>
        <strain evidence="2 3">JCM 12393</strain>
    </source>
</reference>
<dbReference type="EMBL" id="BAAAKJ010000161">
    <property type="protein sequence ID" value="GAA1395410.1"/>
    <property type="molecule type" value="Genomic_DNA"/>
</dbReference>
<dbReference type="InterPro" id="IPR038721">
    <property type="entry name" value="IS701-like_DDE_dom"/>
</dbReference>
<comment type="caution">
    <text evidence="2">The sequence shown here is derived from an EMBL/GenBank/DDBJ whole genome shotgun (WGS) entry which is preliminary data.</text>
</comment>
<dbReference type="RefSeq" id="WP_344335025.1">
    <property type="nucleotide sequence ID" value="NZ_BAAAKJ010000161.1"/>
</dbReference>
<dbReference type="PANTHER" id="PTHR33627:SF1">
    <property type="entry name" value="TRANSPOSASE"/>
    <property type="match status" value="1"/>
</dbReference>